<dbReference type="CDD" id="cd05387">
    <property type="entry name" value="BY-kinase"/>
    <property type="match status" value="1"/>
</dbReference>
<comment type="similarity">
    <text evidence="2">Belongs to the CpsD/CapB family.</text>
</comment>
<dbReference type="AlphaFoldDB" id="A0A644WNK5"/>
<dbReference type="PANTHER" id="PTHR32309:SF13">
    <property type="entry name" value="FERRIC ENTEROBACTIN TRANSPORT PROTEIN FEPE"/>
    <property type="match status" value="1"/>
</dbReference>
<feature type="domain" description="AAA" evidence="19">
    <location>
        <begin position="542"/>
        <end position="689"/>
    </location>
</feature>
<dbReference type="GO" id="GO:0004715">
    <property type="term" value="F:non-membrane spanning protein tyrosine kinase activity"/>
    <property type="evidence" value="ECO:0007669"/>
    <property type="project" value="UniProtKB-EC"/>
</dbReference>
<protein>
    <recommendedName>
        <fullName evidence="4">non-specific protein-tyrosine kinase</fullName>
        <ecNumber evidence="4">2.7.10.2</ecNumber>
    </recommendedName>
</protein>
<feature type="transmembrane region" description="Helical" evidence="17">
    <location>
        <begin position="36"/>
        <end position="56"/>
    </location>
</feature>
<feature type="compositionally biased region" description="Basic residues" evidence="16">
    <location>
        <begin position="738"/>
        <end position="755"/>
    </location>
</feature>
<comment type="subcellular location">
    <subcellularLocation>
        <location evidence="1">Cell inner membrane</location>
        <topology evidence="1">Multi-pass membrane protein</topology>
    </subcellularLocation>
</comment>
<keyword evidence="7" id="KW-0808">Transferase</keyword>
<evidence type="ECO:0000256" key="6">
    <source>
        <dbReference type="ARBA" id="ARBA00022519"/>
    </source>
</evidence>
<evidence type="ECO:0000256" key="4">
    <source>
        <dbReference type="ARBA" id="ARBA00011903"/>
    </source>
</evidence>
<evidence type="ECO:0000256" key="16">
    <source>
        <dbReference type="SAM" id="MobiDB-lite"/>
    </source>
</evidence>
<keyword evidence="10" id="KW-0418">Kinase</keyword>
<dbReference type="NCBIfam" id="TIGR01007">
    <property type="entry name" value="eps_fam"/>
    <property type="match status" value="1"/>
</dbReference>
<keyword evidence="14" id="KW-0829">Tyrosine-protein kinase</keyword>
<evidence type="ECO:0000256" key="8">
    <source>
        <dbReference type="ARBA" id="ARBA00022692"/>
    </source>
</evidence>
<evidence type="ECO:0000256" key="17">
    <source>
        <dbReference type="SAM" id="Phobius"/>
    </source>
</evidence>
<dbReference type="Gene3D" id="3.40.50.300">
    <property type="entry name" value="P-loop containing nucleotide triphosphate hydrolases"/>
    <property type="match status" value="1"/>
</dbReference>
<sequence>MSQQEELQNTLAPYDSGEEGISIAELLHIFRKRFRWFVIGLVLVVGLAVGYLQIAVPQYESQVSVLVEPIQRSSSFESLLDVSASTTKIATEVELITSRKNIEYALGTLDLSSYHNSDGIDYRSKEVLGNVKERIVVSTVKDTNIVRIAVTDANPAFARDFANALAASYDSLLTGIAKNSKTAQREFIESQIPINDRELSKAGDALGDFRENSDIIQLTDKSSLLVEQISYYTLRLEPLKLQLKESEVFIDSYNASLKQAGIDGVLTLEQIKNDSVIISKLADLSAWKTELTMYESLSNPARNTATLAPSTTLDSSSRTYVISSAISQVTKELLNRVAALTRKYANEANTQAIVQALTTEVGIQVLQKRGAVFVEELSQLPVLERRLSELQRDVQIYEAIGLKLREMLEEVKLTEAAVTGNVTVVDAANLPLNPVSPNKLLIIAVAMLLGAAIGLLLTLGIETLDVSIQSEQQIQKIVGKDVPILGWIPMMKVSDNDKYPTLSVYNDPLSFESERFKLVANMLYNKTDKKVFSITSCAMAEGKSTIIGNVALALAQMGSKVLVIDGDLRLPSMERYFRLKHREIGLVDFVTKKTRLEDCLIQPFENTPTLHLLPPGNAPLVPAAIFSNPRYIQGLSYLENLYDFIIIDAPPLESASELLSISKHVDGLIITVRAGITSKGSLYDLVSNLRTANAPLIGFVFNGVIPGTTSSYGYGYGRGYGYGYSAYRYGYAQGQSGSRKKSKSHSRRRSTSWYRKRYKQDLRNRGKISSEQFDPILAFGEHAEYRTLEAWAQEHATTHSTAFTEARTSVFADLPPSNVESKPASPQQKPKAVLPTVELDGLGAIEKDPDAVGKKQEE</sequence>
<feature type="region of interest" description="Disordered" evidence="16">
    <location>
        <begin position="734"/>
        <end position="755"/>
    </location>
</feature>
<gene>
    <name evidence="21" type="ORF">SDC9_51630</name>
</gene>
<dbReference type="InterPro" id="IPR027417">
    <property type="entry name" value="P-loop_NTPase"/>
</dbReference>
<keyword evidence="8 17" id="KW-0812">Transmembrane</keyword>
<dbReference type="InterPro" id="IPR050445">
    <property type="entry name" value="Bact_polysacc_biosynth/exp"/>
</dbReference>
<organism evidence="21">
    <name type="scientific">bioreactor metagenome</name>
    <dbReference type="NCBI Taxonomy" id="1076179"/>
    <lineage>
        <taxon>unclassified sequences</taxon>
        <taxon>metagenomes</taxon>
        <taxon>ecological metagenomes</taxon>
    </lineage>
</organism>
<dbReference type="GO" id="GO:0005524">
    <property type="term" value="F:ATP binding"/>
    <property type="evidence" value="ECO:0007669"/>
    <property type="project" value="UniProtKB-KW"/>
</dbReference>
<keyword evidence="6" id="KW-0997">Cell inner membrane</keyword>
<keyword evidence="12 17" id="KW-1133">Transmembrane helix</keyword>
<evidence type="ECO:0000259" key="20">
    <source>
        <dbReference type="Pfam" id="PF13807"/>
    </source>
</evidence>
<dbReference type="InterPro" id="IPR025669">
    <property type="entry name" value="AAA_dom"/>
</dbReference>
<evidence type="ECO:0000256" key="2">
    <source>
        <dbReference type="ARBA" id="ARBA00007316"/>
    </source>
</evidence>
<evidence type="ECO:0000256" key="10">
    <source>
        <dbReference type="ARBA" id="ARBA00022777"/>
    </source>
</evidence>
<evidence type="ECO:0000256" key="12">
    <source>
        <dbReference type="ARBA" id="ARBA00022989"/>
    </source>
</evidence>
<evidence type="ECO:0000256" key="3">
    <source>
        <dbReference type="ARBA" id="ARBA00008883"/>
    </source>
</evidence>
<dbReference type="GO" id="GO:0005886">
    <property type="term" value="C:plasma membrane"/>
    <property type="evidence" value="ECO:0007669"/>
    <property type="project" value="UniProtKB-SubCell"/>
</dbReference>
<dbReference type="InterPro" id="IPR005702">
    <property type="entry name" value="Wzc-like_C"/>
</dbReference>
<evidence type="ECO:0000256" key="9">
    <source>
        <dbReference type="ARBA" id="ARBA00022741"/>
    </source>
</evidence>
<evidence type="ECO:0000256" key="7">
    <source>
        <dbReference type="ARBA" id="ARBA00022679"/>
    </source>
</evidence>
<keyword evidence="5" id="KW-1003">Cell membrane</keyword>
<evidence type="ECO:0000256" key="5">
    <source>
        <dbReference type="ARBA" id="ARBA00022475"/>
    </source>
</evidence>
<keyword evidence="11" id="KW-0067">ATP-binding</keyword>
<dbReference type="Pfam" id="PF13807">
    <property type="entry name" value="GNVR"/>
    <property type="match status" value="1"/>
</dbReference>
<reference evidence="21" key="1">
    <citation type="submission" date="2019-08" db="EMBL/GenBank/DDBJ databases">
        <authorList>
            <person name="Kucharzyk K."/>
            <person name="Murdoch R.W."/>
            <person name="Higgins S."/>
            <person name="Loffler F."/>
        </authorList>
    </citation>
    <scope>NUCLEOTIDE SEQUENCE</scope>
</reference>
<evidence type="ECO:0000256" key="1">
    <source>
        <dbReference type="ARBA" id="ARBA00004429"/>
    </source>
</evidence>
<accession>A0A644WNK5</accession>
<evidence type="ECO:0000259" key="18">
    <source>
        <dbReference type="Pfam" id="PF02706"/>
    </source>
</evidence>
<evidence type="ECO:0000256" key="15">
    <source>
        <dbReference type="ARBA" id="ARBA00051245"/>
    </source>
</evidence>
<dbReference type="Pfam" id="PF13614">
    <property type="entry name" value="AAA_31"/>
    <property type="match status" value="1"/>
</dbReference>
<comment type="caution">
    <text evidence="21">The sequence shown here is derived from an EMBL/GenBank/DDBJ whole genome shotgun (WGS) entry which is preliminary data.</text>
</comment>
<dbReference type="EMBL" id="VSSQ01001123">
    <property type="protein sequence ID" value="MPM05342.1"/>
    <property type="molecule type" value="Genomic_DNA"/>
</dbReference>
<keyword evidence="13 17" id="KW-0472">Membrane</keyword>
<evidence type="ECO:0000256" key="14">
    <source>
        <dbReference type="ARBA" id="ARBA00023137"/>
    </source>
</evidence>
<dbReference type="SUPFAM" id="SSF52540">
    <property type="entry name" value="P-loop containing nucleoside triphosphate hydrolases"/>
    <property type="match status" value="1"/>
</dbReference>
<evidence type="ECO:0000259" key="19">
    <source>
        <dbReference type="Pfam" id="PF13614"/>
    </source>
</evidence>
<keyword evidence="9" id="KW-0547">Nucleotide-binding</keyword>
<feature type="domain" description="Polysaccharide chain length determinant N-terminal" evidence="18">
    <location>
        <begin position="20"/>
        <end position="103"/>
    </location>
</feature>
<dbReference type="InterPro" id="IPR032807">
    <property type="entry name" value="GNVR"/>
</dbReference>
<dbReference type="Pfam" id="PF02706">
    <property type="entry name" value="Wzz"/>
    <property type="match status" value="1"/>
</dbReference>
<evidence type="ECO:0000256" key="11">
    <source>
        <dbReference type="ARBA" id="ARBA00022840"/>
    </source>
</evidence>
<dbReference type="InterPro" id="IPR003856">
    <property type="entry name" value="LPS_length_determ_N"/>
</dbReference>
<name>A0A644WNK5_9ZZZZ</name>
<dbReference type="EC" id="2.7.10.2" evidence="4"/>
<proteinExistence type="inferred from homology"/>
<evidence type="ECO:0000313" key="21">
    <source>
        <dbReference type="EMBL" id="MPM05342.1"/>
    </source>
</evidence>
<comment type="catalytic activity">
    <reaction evidence="15">
        <text>L-tyrosyl-[protein] + ATP = O-phospho-L-tyrosyl-[protein] + ADP + H(+)</text>
        <dbReference type="Rhea" id="RHEA:10596"/>
        <dbReference type="Rhea" id="RHEA-COMP:10136"/>
        <dbReference type="Rhea" id="RHEA-COMP:20101"/>
        <dbReference type="ChEBI" id="CHEBI:15378"/>
        <dbReference type="ChEBI" id="CHEBI:30616"/>
        <dbReference type="ChEBI" id="CHEBI:46858"/>
        <dbReference type="ChEBI" id="CHEBI:61978"/>
        <dbReference type="ChEBI" id="CHEBI:456216"/>
        <dbReference type="EC" id="2.7.10.2"/>
    </reaction>
</comment>
<feature type="domain" description="Tyrosine-protein kinase G-rich" evidence="20">
    <location>
        <begin position="387"/>
        <end position="459"/>
    </location>
</feature>
<dbReference type="PANTHER" id="PTHR32309">
    <property type="entry name" value="TYROSINE-PROTEIN KINASE"/>
    <property type="match status" value="1"/>
</dbReference>
<evidence type="ECO:0000256" key="13">
    <source>
        <dbReference type="ARBA" id="ARBA00023136"/>
    </source>
</evidence>
<comment type="similarity">
    <text evidence="3">Belongs to the etk/wzc family.</text>
</comment>